<feature type="domain" description="Apea-like HEPN" evidence="1">
    <location>
        <begin position="267"/>
        <end position="402"/>
    </location>
</feature>
<dbReference type="InterPro" id="IPR041229">
    <property type="entry name" value="HEPN_Apea"/>
</dbReference>
<evidence type="ECO:0000313" key="3">
    <source>
        <dbReference type="Proteomes" id="UP000193040"/>
    </source>
</evidence>
<evidence type="ECO:0000313" key="2">
    <source>
        <dbReference type="EMBL" id="ORJ61228.1"/>
    </source>
</evidence>
<dbReference type="Proteomes" id="UP000193040">
    <property type="component" value="Unassembled WGS sequence"/>
</dbReference>
<proteinExistence type="predicted"/>
<protein>
    <recommendedName>
        <fullName evidence="1">Apea-like HEPN domain-containing protein</fullName>
    </recommendedName>
</protein>
<sequence length="430" mass="47524">MRTPQAGGGYAISRAPETGEVVILGSLTARPTEVSVWRAVTTGRNAVGFPMASAGRPSTQVLDGLWCVAGGHFADSASKWFGVRPDVTNLSEWAWLPSIKESIFLGPGLDRRLRWDLDLPDGLDEVLPDGEGYIMLDPAASISPTTIRGIDVTTRSELEVELFQGWTLEDSFERLALPLADFMTLLSGARCVLRSLDVWSGRWCSVHGQHIDPNGPESAGEMLLRQEQAGLDVLARWLALHRKTTPVPQILAAATGGEFQTVEAEALSLATAVEALHRVLEPKARRFSTDEIDASLNALGKSTVPGAVRETLESALRQYWYEYTYPKRVKTLAEPVASVVPDCIGRINQWKNAVVEQRISLAHGKRAGGMGDDEIFRMISLNRSIRWMLVLRLLLLVGIPPEELTRALGRSRRFINDRDLWRAHWPKVYG</sequence>
<accession>A0A1X0Y7T9</accession>
<gene>
    <name evidence="2" type="ORF">B5M45_13060</name>
</gene>
<evidence type="ECO:0000259" key="1">
    <source>
        <dbReference type="Pfam" id="PF18739"/>
    </source>
</evidence>
<dbReference type="AlphaFoldDB" id="A0A1X0Y7T9"/>
<reference evidence="2 3" key="1">
    <citation type="submission" date="2017-03" db="EMBL/GenBank/DDBJ databases">
        <title>Genomic insights into Mycobacterium simiae human colonization.</title>
        <authorList>
            <person name="Steffani J.L."/>
            <person name="Brunck M.E."/>
            <person name="Cruz E."/>
            <person name="Montiel R."/>
            <person name="Barona F."/>
        </authorList>
    </citation>
    <scope>NUCLEOTIDE SEQUENCE [LARGE SCALE GENOMIC DNA]</scope>
    <source>
        <strain evidence="2 3">MsiGto</strain>
    </source>
</reference>
<organism evidence="2 3">
    <name type="scientific">Mycobacterium simiae</name>
    <name type="common">Mycobacterium habana</name>
    <dbReference type="NCBI Taxonomy" id="1784"/>
    <lineage>
        <taxon>Bacteria</taxon>
        <taxon>Bacillati</taxon>
        <taxon>Actinomycetota</taxon>
        <taxon>Actinomycetes</taxon>
        <taxon>Mycobacteriales</taxon>
        <taxon>Mycobacteriaceae</taxon>
        <taxon>Mycobacterium</taxon>
        <taxon>Mycobacterium simiae complex</taxon>
    </lineage>
</organism>
<dbReference type="EMBL" id="MZZM01000016">
    <property type="protein sequence ID" value="ORJ61228.1"/>
    <property type="molecule type" value="Genomic_DNA"/>
</dbReference>
<name>A0A1X0Y7T9_MYCSI</name>
<comment type="caution">
    <text evidence="2">The sequence shown here is derived from an EMBL/GenBank/DDBJ whole genome shotgun (WGS) entry which is preliminary data.</text>
</comment>
<dbReference type="Pfam" id="PF18739">
    <property type="entry name" value="HEPN_Apea"/>
    <property type="match status" value="1"/>
</dbReference>
<keyword evidence="3" id="KW-1185">Reference proteome</keyword>